<evidence type="ECO:0000313" key="8">
    <source>
        <dbReference type="Proteomes" id="UP000274082"/>
    </source>
</evidence>
<dbReference type="RefSeq" id="XP_003862233.1">
    <property type="nucleotide sequence ID" value="XM_003862185.1"/>
</dbReference>
<dbReference type="GO" id="GO:0019853">
    <property type="term" value="P:L-ascorbic acid biosynthetic process"/>
    <property type="evidence" value="ECO:0007669"/>
    <property type="project" value="TreeGrafter"/>
</dbReference>
<evidence type="ECO:0000313" key="4">
    <source>
        <dbReference type="EMBL" id="CAC5431515.1"/>
    </source>
</evidence>
<dbReference type="Proteomes" id="UP000274082">
    <property type="component" value="Chromosome 28"/>
</dbReference>
<organism evidence="3 8">
    <name type="scientific">Leishmania donovani</name>
    <dbReference type="NCBI Taxonomy" id="5661"/>
    <lineage>
        <taxon>Eukaryota</taxon>
        <taxon>Discoba</taxon>
        <taxon>Euglenozoa</taxon>
        <taxon>Kinetoplastea</taxon>
        <taxon>Metakinetoplastina</taxon>
        <taxon>Trypanosomatida</taxon>
        <taxon>Trypanosomatidae</taxon>
        <taxon>Leishmaniinae</taxon>
        <taxon>Leishmania</taxon>
    </lineage>
</organism>
<name>A0A3Q8IAY9_LEIDO</name>
<evidence type="ECO:0000313" key="5">
    <source>
        <dbReference type="EMBL" id="CBZ35539.1"/>
    </source>
</evidence>
<protein>
    <submittedName>
        <fullName evidence="3">SMP-30/Gluconolaconase/LRE-like region containing protein, putative</fullName>
    </submittedName>
    <submittedName>
        <fullName evidence="6">SMP-30/Gluconolaconase/LRE-like region family protein</fullName>
    </submittedName>
    <submittedName>
        <fullName evidence="4">SMP-30/Gluconolaconase/LRE-like_region_containing _protein_putative/Pfam:PF08450</fullName>
    </submittedName>
</protein>
<dbReference type="EMBL" id="RHLC01000012">
    <property type="protein sequence ID" value="TPP54270.1"/>
    <property type="molecule type" value="Genomic_DNA"/>
</dbReference>
<gene>
    <name evidence="6" type="ORF">CGC21_22145</name>
    <name evidence="5" type="ORF">LDBPK_281340</name>
    <name evidence="3" type="ORF">LdCL_280018000</name>
    <name evidence="4" type="ORF">LDHU3_28.1690</name>
</gene>
<dbReference type="SUPFAM" id="SSF63829">
    <property type="entry name" value="Calcium-dependent phosphotriesterase"/>
    <property type="match status" value="1"/>
</dbReference>
<feature type="domain" description="SMP-30/Gluconolactonase/LRE-like region" evidence="2">
    <location>
        <begin position="23"/>
        <end position="363"/>
    </location>
</feature>
<dbReference type="VEuPathDB" id="TriTrypDB:LDHU3_28.1690"/>
<dbReference type="PANTHER" id="PTHR10907:SF47">
    <property type="entry name" value="REGUCALCIN"/>
    <property type="match status" value="1"/>
</dbReference>
<reference evidence="7" key="3">
    <citation type="submission" date="2011-02" db="EMBL/GenBank/DDBJ databases">
        <title>Whole genome sequencing of Leishmania donovani clinical lines reveals dynamic variation related to drug resistance.</title>
        <authorList>
            <person name="Downing T."/>
            <person name="Imamura H."/>
            <person name="Sanders M."/>
            <person name="Decuypere S."/>
            <person name="Hertz-Fowler C."/>
            <person name="Clark T.G."/>
            <person name="Rijal S."/>
            <person name="Sundar S."/>
            <person name="Quail M.A."/>
            <person name="De Doncker S."/>
            <person name="Maes I."/>
            <person name="Vanaerschot M."/>
            <person name="Stark O."/>
            <person name="Schonian G."/>
            <person name="Dujardin J.C."/>
            <person name="Berriman M."/>
        </authorList>
    </citation>
    <scope>NUCLEOTIDE SEQUENCE [LARGE SCALE GENOMIC DNA]</scope>
    <source>
        <strain evidence="7">BPK282A1</strain>
    </source>
</reference>
<dbReference type="OrthoDB" id="423498at2759"/>
<evidence type="ECO:0000256" key="1">
    <source>
        <dbReference type="ARBA" id="ARBA00008853"/>
    </source>
</evidence>
<reference evidence="4" key="7">
    <citation type="submission" date="2020-06" db="EMBL/GenBank/DDBJ databases">
        <authorList>
            <person name="Camacho E."/>
            <person name="Gonzalez-de la Fuente S."/>
            <person name="Rastrojo A."/>
            <person name="Peiro-Pastor R."/>
            <person name="Solana JC."/>
            <person name="Tabera L."/>
            <person name="Gamarro F."/>
            <person name="Carrasco-Ramiro F."/>
            <person name="Requena JM."/>
            <person name="Aguado B."/>
        </authorList>
    </citation>
    <scope>NUCLEOTIDE SEQUENCE</scope>
</reference>
<accession>E9BJK5</accession>
<reference evidence="6" key="6">
    <citation type="submission" date="2019-02" db="EMBL/GenBank/DDBJ databases">
        <title>FDA dAtabase for Regulatory Grade micrObial Sequences (FDA-ARGOS): Supporting development and validation of Infectious Disease Dx tests.</title>
        <authorList>
            <person name="Duncan R."/>
            <person name="Fisher C."/>
            <person name="Tallon L.J."/>
            <person name="Sadzewicz L."/>
            <person name="Sengamalay N."/>
            <person name="Ott S."/>
            <person name="Godinez A."/>
            <person name="Nagaraj S."/>
            <person name="Nadendla S."/>
            <person name="Sichtig H."/>
        </authorList>
    </citation>
    <scope>NUCLEOTIDE SEQUENCE</scope>
    <source>
        <strain evidence="6">FDAARGOS_361</strain>
    </source>
</reference>
<dbReference type="Proteomes" id="UP000008980">
    <property type="component" value="Chromosome 28"/>
</dbReference>
<evidence type="ECO:0000313" key="7">
    <source>
        <dbReference type="Proteomes" id="UP000008980"/>
    </source>
</evidence>
<dbReference type="PANTHER" id="PTHR10907">
    <property type="entry name" value="REGUCALCIN"/>
    <property type="match status" value="1"/>
</dbReference>
<dbReference type="Gene3D" id="2.120.10.30">
    <property type="entry name" value="TolB, C-terminal domain"/>
    <property type="match status" value="2"/>
</dbReference>
<reference evidence="9" key="5">
    <citation type="submission" date="2019-02" db="EMBL/GenBank/DDBJ databases">
        <title>FDA dAtabase for Regulatory Grade micrObial Sequences (FDA-ARGOS): Supporting development and validation of Infectious Disease Dx tests.</title>
        <authorList>
            <person name="Duncan R."/>
            <person name="Fisher C."/>
            <person name="Tallon L."/>
            <person name="Sadzewicz L."/>
            <person name="Sengamalay N."/>
            <person name="Ott S."/>
            <person name="Godinez A."/>
            <person name="Nagaraj S."/>
            <person name="Vavikolanu K."/>
            <person name="Nadendla S."/>
            <person name="Aluvathingal J."/>
            <person name="Sichtig H."/>
        </authorList>
    </citation>
    <scope>NUCLEOTIDE SEQUENCE [LARGE SCALE GENOMIC DNA]</scope>
    <source>
        <strain evidence="9">FDAARGOS_361</strain>
    </source>
</reference>
<dbReference type="VEuPathDB" id="TriTrypDB:LdCL_280018000"/>
<reference evidence="5 7" key="1">
    <citation type="journal article" date="2011" name="Genome Res.">
        <title>Whole genome sequencing of multiple Leishmania donovani clinical isolates provides insights into population structure and mechanisms of drug resistance.</title>
        <authorList>
            <person name="Downing T."/>
            <person name="Imamura H."/>
            <person name="Decuypere S."/>
            <person name="Clark T.G."/>
            <person name="Coombs G.H."/>
            <person name="Cotton J.A."/>
            <person name="Hilley J.D."/>
            <person name="de Doncker S."/>
            <person name="Maes I."/>
            <person name="Mottram J.C."/>
            <person name="Quail M.A."/>
            <person name="Rijal S."/>
            <person name="Sanders M."/>
            <person name="Schonian G."/>
            <person name="Stark O."/>
            <person name="Sundar S."/>
            <person name="Vanaerschot M."/>
            <person name="Hertz-Fowler C."/>
            <person name="Dujardin J.C."/>
            <person name="Berriman M."/>
        </authorList>
    </citation>
    <scope>NUCLEOTIDE SEQUENCE [LARGE SCALE GENOMIC DNA]</scope>
    <source>
        <strain evidence="5 7">BPK282A1</strain>
    </source>
</reference>
<dbReference type="InterPro" id="IPR013658">
    <property type="entry name" value="SGL"/>
</dbReference>
<dbReference type="VEuPathDB" id="TriTrypDB:LdBPK_281340.1"/>
<proteinExistence type="inferred from homology"/>
<dbReference type="Proteomes" id="UP000318447">
    <property type="component" value="Unassembled WGS sequence"/>
</dbReference>
<dbReference type="InterPro" id="IPR011042">
    <property type="entry name" value="6-blade_b-propeller_TolB-like"/>
</dbReference>
<dbReference type="GeneID" id="13386969"/>
<dbReference type="KEGG" id="ldo:LDBPK_281340"/>
<dbReference type="EMBL" id="CP029527">
    <property type="protein sequence ID" value="AYU80284.1"/>
    <property type="molecule type" value="Genomic_DNA"/>
</dbReference>
<evidence type="ECO:0000313" key="3">
    <source>
        <dbReference type="EMBL" id="AYU80284.1"/>
    </source>
</evidence>
<dbReference type="Proteomes" id="UP000601710">
    <property type="component" value="Chromosome 28"/>
</dbReference>
<comment type="similarity">
    <text evidence="1">Belongs to the SMP-30/CGR1 family.</text>
</comment>
<dbReference type="GO" id="GO:0004341">
    <property type="term" value="F:gluconolactonase activity"/>
    <property type="evidence" value="ECO:0007669"/>
    <property type="project" value="TreeGrafter"/>
</dbReference>
<keyword evidence="8" id="KW-1185">Reference proteome</keyword>
<sequence>MAALFQVTARRVSTPAGIAPCQLGESPTWDEAHQALWWVDILGEALYVGQPAPGSMCDFDRVAVLPLPGHRPGFIVHTAPGDASGTGKPGAHSAAPYHAVWGSQKGLYYTSYSTTLPWRISGQTCRPPKLRALTPVSHYQIARFPQSLFQLQGGRVYRFNDGKVGPDNSLWCGGIMERTDSFPRRDLGCGSLMRWVAESPAKALSSSSPSVTSNGFSVEVPNVTVSNGIGWSPAGDVLYHVDTPAAVIRAYPYQAVPPADGPERGHHHEGRTRDAGYVYWALPSSLRERGATLDGLCVDASGAVWVALAGIGEVVRLQDRNVGATVAERIAITGVVKLPEVALCTSCCFGDADLTTLYITTARGTSKEAAASCKQEGAGWIYAANMKGIAKGMPASRLRLPESSLSSLQQHHL</sequence>
<evidence type="ECO:0000259" key="2">
    <source>
        <dbReference type="Pfam" id="PF08450"/>
    </source>
</evidence>
<dbReference type="AlphaFoldDB" id="A0A3Q8IAY9"/>
<dbReference type="Pfam" id="PF08450">
    <property type="entry name" value="SGL"/>
    <property type="match status" value="1"/>
</dbReference>
<dbReference type="OMA" id="YHAVWGS"/>
<reference evidence="5" key="2">
    <citation type="submission" date="2011-01" db="EMBL/GenBank/DDBJ databases">
        <authorList>
            <person name="Zhao B.P."/>
            <person name="Ren Z.A."/>
            <person name="Li C.D."/>
        </authorList>
    </citation>
    <scope>NUCLEOTIDE SEQUENCE</scope>
    <source>
        <strain evidence="5">BPK282A1</strain>
    </source>
</reference>
<dbReference type="EMBL" id="LR812648">
    <property type="protein sequence ID" value="CAC5431515.1"/>
    <property type="molecule type" value="Genomic_DNA"/>
</dbReference>
<accession>A0A3Q8IAY9</accession>
<dbReference type="EMBL" id="FR799615">
    <property type="protein sequence ID" value="CBZ35539.1"/>
    <property type="molecule type" value="Genomic_DNA"/>
</dbReference>
<reference evidence="3 8" key="4">
    <citation type="journal article" date="2018" name="Sci. Rep.">
        <title>A complete Leishmania donovani reference genome identifies novel genetic variations associated with virulence.</title>
        <authorList>
            <person name="Lypaczewski P."/>
            <person name="Hoshizaki J."/>
            <person name="Zhang W.-W."/>
            <person name="McCall L.-I."/>
            <person name="Torcivia-Rodriguez J."/>
            <person name="Simonyan V."/>
            <person name="Kaur A."/>
            <person name="Dewar K."/>
            <person name="Matlashewski G."/>
        </authorList>
    </citation>
    <scope>NUCLEOTIDE SEQUENCE [LARGE SCALE GENOMIC DNA]</scope>
    <source>
        <strain evidence="3 8">LdCL</strain>
    </source>
</reference>
<evidence type="ECO:0000313" key="9">
    <source>
        <dbReference type="Proteomes" id="UP000318447"/>
    </source>
</evidence>
<dbReference type="GO" id="GO:0005509">
    <property type="term" value="F:calcium ion binding"/>
    <property type="evidence" value="ECO:0007669"/>
    <property type="project" value="TreeGrafter"/>
</dbReference>
<evidence type="ECO:0000313" key="6">
    <source>
        <dbReference type="EMBL" id="TPP54270.1"/>
    </source>
</evidence>